<keyword evidence="4" id="KW-1185">Reference proteome</keyword>
<name>A0ABC8TZL6_9AQUA</name>
<comment type="caution">
    <text evidence="3">The sequence shown here is derived from an EMBL/GenBank/DDBJ whole genome shotgun (WGS) entry which is preliminary data.</text>
</comment>
<evidence type="ECO:0000313" key="3">
    <source>
        <dbReference type="EMBL" id="CAK9174530.1"/>
    </source>
</evidence>
<feature type="domain" description="Malectin-like" evidence="2">
    <location>
        <begin position="50"/>
        <end position="224"/>
    </location>
</feature>
<dbReference type="Pfam" id="PF12819">
    <property type="entry name" value="Malectin_like"/>
    <property type="match status" value="2"/>
</dbReference>
<reference evidence="3 4" key="1">
    <citation type="submission" date="2024-02" db="EMBL/GenBank/DDBJ databases">
        <authorList>
            <person name="Vignale AGUSTIN F."/>
            <person name="Sosa J E."/>
            <person name="Modenutti C."/>
        </authorList>
    </citation>
    <scope>NUCLEOTIDE SEQUENCE [LARGE SCALE GENOMIC DNA]</scope>
</reference>
<sequence>MVMMSTSGNLEVAVATNDDYITKAFIADGDIQHAQTRRKLIDNNSGFISIDCGESEDYTDPSSGIFYQTDAEFIGTGKNKQISSESMTLAPKDQRSKNLRSFDEGIKNCYTLRKPSQGKDDKYLLRGSFMYGNYDGKNEIPKFDLYLGVNFWVTVELEKVLSYFYEEIIFVPATDLIYVCLVNTGSGIPFISALELRLLDNPIYAELGPSLQTAHRYDVGSNQSNGATAYNPPAKVFSTAIKAQSASDAIEYTWNPIDPNSDTYVYLHFAEIEPLPNATQRKLYISLNGDPYRGEQPIKLEYLKAITAKSLLLLLTNQEDVNAIMNLKKNVTAEKKDWQGDPCLPINYTWQGLHCSDENAPRIISL</sequence>
<dbReference type="EMBL" id="CAUOFW020006391">
    <property type="protein sequence ID" value="CAK9174530.1"/>
    <property type="molecule type" value="Genomic_DNA"/>
</dbReference>
<dbReference type="PANTHER" id="PTHR45631">
    <property type="entry name" value="OS07G0107800 PROTEIN-RELATED"/>
    <property type="match status" value="1"/>
</dbReference>
<dbReference type="PANTHER" id="PTHR45631:SF212">
    <property type="entry name" value="PROTEIN KINASE DOMAIN-CONTAINING PROTEIN"/>
    <property type="match status" value="1"/>
</dbReference>
<evidence type="ECO:0000313" key="4">
    <source>
        <dbReference type="Proteomes" id="UP001642360"/>
    </source>
</evidence>
<evidence type="ECO:0000256" key="1">
    <source>
        <dbReference type="ARBA" id="ARBA00004167"/>
    </source>
</evidence>
<dbReference type="GO" id="GO:0016020">
    <property type="term" value="C:membrane"/>
    <property type="evidence" value="ECO:0007669"/>
    <property type="project" value="UniProtKB-SubCell"/>
</dbReference>
<proteinExistence type="predicted"/>
<dbReference type="AlphaFoldDB" id="A0ABC8TZL6"/>
<accession>A0ABC8TZL6</accession>
<feature type="domain" description="Malectin-like" evidence="2">
    <location>
        <begin position="227"/>
        <end position="329"/>
    </location>
</feature>
<dbReference type="Proteomes" id="UP001642360">
    <property type="component" value="Unassembled WGS sequence"/>
</dbReference>
<dbReference type="InterPro" id="IPR024788">
    <property type="entry name" value="Malectin-like_Carb-bd_dom"/>
</dbReference>
<evidence type="ECO:0000259" key="2">
    <source>
        <dbReference type="Pfam" id="PF12819"/>
    </source>
</evidence>
<comment type="subcellular location">
    <subcellularLocation>
        <location evidence="1">Membrane</location>
        <topology evidence="1">Single-pass membrane protein</topology>
    </subcellularLocation>
</comment>
<gene>
    <name evidence="3" type="ORF">ILEXP_LOCUS44281</name>
</gene>
<protein>
    <recommendedName>
        <fullName evidence="2">Malectin-like domain-containing protein</fullName>
    </recommendedName>
</protein>
<organism evidence="3 4">
    <name type="scientific">Ilex paraguariensis</name>
    <name type="common">yerba mate</name>
    <dbReference type="NCBI Taxonomy" id="185542"/>
    <lineage>
        <taxon>Eukaryota</taxon>
        <taxon>Viridiplantae</taxon>
        <taxon>Streptophyta</taxon>
        <taxon>Embryophyta</taxon>
        <taxon>Tracheophyta</taxon>
        <taxon>Spermatophyta</taxon>
        <taxon>Magnoliopsida</taxon>
        <taxon>eudicotyledons</taxon>
        <taxon>Gunneridae</taxon>
        <taxon>Pentapetalae</taxon>
        <taxon>asterids</taxon>
        <taxon>campanulids</taxon>
        <taxon>Aquifoliales</taxon>
        <taxon>Aquifoliaceae</taxon>
        <taxon>Ilex</taxon>
    </lineage>
</organism>